<accession>A0A9N9J356</accession>
<reference evidence="1" key="1">
    <citation type="submission" date="2021-06" db="EMBL/GenBank/DDBJ databases">
        <authorList>
            <person name="Kallberg Y."/>
            <person name="Tangrot J."/>
            <person name="Rosling A."/>
        </authorList>
    </citation>
    <scope>NUCLEOTIDE SEQUENCE</scope>
    <source>
        <strain evidence="1">MA453B</strain>
    </source>
</reference>
<dbReference type="EMBL" id="CAJVPY010017750">
    <property type="protein sequence ID" value="CAG8763502.1"/>
    <property type="molecule type" value="Genomic_DNA"/>
</dbReference>
<dbReference type="Proteomes" id="UP000789405">
    <property type="component" value="Unassembled WGS sequence"/>
</dbReference>
<keyword evidence="2" id="KW-1185">Reference proteome</keyword>
<evidence type="ECO:0000313" key="1">
    <source>
        <dbReference type="EMBL" id="CAG8763502.1"/>
    </source>
</evidence>
<name>A0A9N9J356_9GLOM</name>
<evidence type="ECO:0000313" key="2">
    <source>
        <dbReference type="Proteomes" id="UP000789405"/>
    </source>
</evidence>
<proteinExistence type="predicted"/>
<comment type="caution">
    <text evidence="1">The sequence shown here is derived from an EMBL/GenBank/DDBJ whole genome shotgun (WGS) entry which is preliminary data.</text>
</comment>
<sequence length="96" mass="10770">MMLLASAISLSLAITTISVTFPIVFYYTIKDCCFPREVSSSRDFKKTVSVIRISDSGVHIISRPISITPAAFEDVKIIQMEGYDELIMKPQKSCFK</sequence>
<dbReference type="OrthoDB" id="2423393at2759"/>
<dbReference type="AlphaFoldDB" id="A0A9N9J356"/>
<protein>
    <submittedName>
        <fullName evidence="1">25997_t:CDS:1</fullName>
    </submittedName>
</protein>
<gene>
    <name evidence="1" type="ORF">DERYTH_LOCUS18038</name>
</gene>
<organism evidence="1 2">
    <name type="scientific">Dentiscutata erythropus</name>
    <dbReference type="NCBI Taxonomy" id="1348616"/>
    <lineage>
        <taxon>Eukaryota</taxon>
        <taxon>Fungi</taxon>
        <taxon>Fungi incertae sedis</taxon>
        <taxon>Mucoromycota</taxon>
        <taxon>Glomeromycotina</taxon>
        <taxon>Glomeromycetes</taxon>
        <taxon>Diversisporales</taxon>
        <taxon>Gigasporaceae</taxon>
        <taxon>Dentiscutata</taxon>
    </lineage>
</organism>